<gene>
    <name evidence="2" type="ORF">DP106_14700</name>
</gene>
<feature type="non-terminal residue" evidence="2">
    <location>
        <position position="249"/>
    </location>
</feature>
<dbReference type="EMBL" id="QMDW01000044">
    <property type="protein sequence ID" value="RJX47520.1"/>
    <property type="molecule type" value="Genomic_DNA"/>
</dbReference>
<feature type="region of interest" description="Disordered" evidence="1">
    <location>
        <begin position="1"/>
        <end position="20"/>
    </location>
</feature>
<name>A0A3A6PVZ7_9EURY</name>
<sequence>MTDRKDSWPTSGYSIDPHNESKEFEMLKEAVENFIEPELPEGATSIERALARILWEDRRDRFAEAHGLDGVADKACIARLIDDDLDECPHGHASSHDSRMLHHKPPAADHSTLWLDDNNDPALYSMHVYSTDLDAHLEDKPHSRWFDIVGWARENRLDVQTRNSWYNPSTTQIIFQPMDDPVPEYPDTPELWHKQEWQEKVRAAYEKADDPPVGVSPNLTTKTINDRDYHYLQWRDGDSVVSQYVAPVI</sequence>
<dbReference type="RefSeq" id="WP_120086538.1">
    <property type="nucleotide sequence ID" value="NZ_QMDW01000044.1"/>
</dbReference>
<evidence type="ECO:0000313" key="2">
    <source>
        <dbReference type="EMBL" id="RJX47520.1"/>
    </source>
</evidence>
<accession>A0A3A6PVZ7</accession>
<comment type="caution">
    <text evidence="2">The sequence shown here is derived from an EMBL/GenBank/DDBJ whole genome shotgun (WGS) entry which is preliminary data.</text>
</comment>
<organism evidence="2 3">
    <name type="scientific">Halonotius pteroides</name>
    <dbReference type="NCBI Taxonomy" id="268735"/>
    <lineage>
        <taxon>Archaea</taxon>
        <taxon>Methanobacteriati</taxon>
        <taxon>Methanobacteriota</taxon>
        <taxon>Stenosarchaea group</taxon>
        <taxon>Halobacteria</taxon>
        <taxon>Halobacteriales</taxon>
        <taxon>Haloferacaceae</taxon>
        <taxon>Halonotius</taxon>
    </lineage>
</organism>
<dbReference type="AlphaFoldDB" id="A0A3A6PVZ7"/>
<protein>
    <submittedName>
        <fullName evidence="2">Uncharacterized protein</fullName>
    </submittedName>
</protein>
<reference evidence="2 3" key="1">
    <citation type="submission" date="2018-06" db="EMBL/GenBank/DDBJ databases">
        <title>Halonotius sp. F13-13 a new haloarchaeeon isolated from a solar saltern from Isla Cristina, Huelva, Spain.</title>
        <authorList>
            <person name="Duran-Viseras A."/>
            <person name="Sanchez-Porro C."/>
            <person name="Ventosa A."/>
        </authorList>
    </citation>
    <scope>NUCLEOTIDE SEQUENCE [LARGE SCALE GENOMIC DNA]</scope>
    <source>
        <strain evidence="2 3">CECT 7525</strain>
    </source>
</reference>
<proteinExistence type="predicted"/>
<dbReference type="OrthoDB" id="204292at2157"/>
<dbReference type="Proteomes" id="UP000281564">
    <property type="component" value="Unassembled WGS sequence"/>
</dbReference>
<evidence type="ECO:0000256" key="1">
    <source>
        <dbReference type="SAM" id="MobiDB-lite"/>
    </source>
</evidence>
<evidence type="ECO:0000313" key="3">
    <source>
        <dbReference type="Proteomes" id="UP000281564"/>
    </source>
</evidence>
<keyword evidence="3" id="KW-1185">Reference proteome</keyword>